<accession>A0A2P7RSL7</accession>
<dbReference type="Pfam" id="PF12697">
    <property type="entry name" value="Abhydrolase_6"/>
    <property type="match status" value="1"/>
</dbReference>
<comment type="caution">
    <text evidence="2">The sequence shown here is derived from an EMBL/GenBank/DDBJ whole genome shotgun (WGS) entry which is preliminary data.</text>
</comment>
<reference evidence="2 3" key="1">
    <citation type="submission" date="2018-03" db="EMBL/GenBank/DDBJ databases">
        <title>The draft genome of Mesorhizobium soli JCM 19897.</title>
        <authorList>
            <person name="Li L."/>
            <person name="Liu L."/>
            <person name="Liang L."/>
            <person name="Wang T."/>
            <person name="Zhang X."/>
        </authorList>
    </citation>
    <scope>NUCLEOTIDE SEQUENCE [LARGE SCALE GENOMIC DNA]</scope>
    <source>
        <strain evidence="2 3">JCM 19897</strain>
    </source>
</reference>
<dbReference type="InterPro" id="IPR050266">
    <property type="entry name" value="AB_hydrolase_sf"/>
</dbReference>
<dbReference type="GO" id="GO:0016787">
    <property type="term" value="F:hydrolase activity"/>
    <property type="evidence" value="ECO:0007669"/>
    <property type="project" value="UniProtKB-KW"/>
</dbReference>
<dbReference type="PANTHER" id="PTHR43798">
    <property type="entry name" value="MONOACYLGLYCEROL LIPASE"/>
    <property type="match status" value="1"/>
</dbReference>
<protein>
    <submittedName>
        <fullName evidence="2">Alpha/beta hydrolase</fullName>
    </submittedName>
</protein>
<dbReference type="InterPro" id="IPR029058">
    <property type="entry name" value="AB_hydrolase_fold"/>
</dbReference>
<dbReference type="Gene3D" id="3.40.50.1820">
    <property type="entry name" value="alpha/beta hydrolase"/>
    <property type="match status" value="1"/>
</dbReference>
<dbReference type="GO" id="GO:0016020">
    <property type="term" value="C:membrane"/>
    <property type="evidence" value="ECO:0007669"/>
    <property type="project" value="TreeGrafter"/>
</dbReference>
<dbReference type="PANTHER" id="PTHR43798:SF33">
    <property type="entry name" value="HYDROLASE, PUTATIVE (AFU_ORTHOLOGUE AFUA_2G14860)-RELATED"/>
    <property type="match status" value="1"/>
</dbReference>
<dbReference type="EMBL" id="PXYL01000030">
    <property type="protein sequence ID" value="PSJ53200.1"/>
    <property type="molecule type" value="Genomic_DNA"/>
</dbReference>
<gene>
    <name evidence="2" type="ORF">C7I85_28160</name>
</gene>
<name>A0A2P7RSL7_9HYPH</name>
<dbReference type="Proteomes" id="UP000240653">
    <property type="component" value="Unassembled WGS sequence"/>
</dbReference>
<keyword evidence="3" id="KW-1185">Reference proteome</keyword>
<feature type="domain" description="AB hydrolase-1" evidence="1">
    <location>
        <begin position="38"/>
        <end position="258"/>
    </location>
</feature>
<organism evidence="2 3">
    <name type="scientific">Pseudaminobacter soli</name>
    <name type="common">ex Li et al. 2025</name>
    <dbReference type="NCBI Taxonomy" id="1295366"/>
    <lineage>
        <taxon>Bacteria</taxon>
        <taxon>Pseudomonadati</taxon>
        <taxon>Pseudomonadota</taxon>
        <taxon>Alphaproteobacteria</taxon>
        <taxon>Hyphomicrobiales</taxon>
        <taxon>Phyllobacteriaceae</taxon>
        <taxon>Pseudaminobacter</taxon>
    </lineage>
</organism>
<evidence type="ECO:0000259" key="1">
    <source>
        <dbReference type="Pfam" id="PF12697"/>
    </source>
</evidence>
<dbReference type="InterPro" id="IPR000073">
    <property type="entry name" value="AB_hydrolase_1"/>
</dbReference>
<dbReference type="RefSeq" id="WP_106727317.1">
    <property type="nucleotide sequence ID" value="NZ_PXYL01000030.1"/>
</dbReference>
<dbReference type="OrthoDB" id="9799612at2"/>
<keyword evidence="2" id="KW-0378">Hydrolase</keyword>
<dbReference type="SUPFAM" id="SSF53474">
    <property type="entry name" value="alpha/beta-Hydrolases"/>
    <property type="match status" value="1"/>
</dbReference>
<proteinExistence type="predicted"/>
<dbReference type="AlphaFoldDB" id="A0A2P7RSL7"/>
<evidence type="ECO:0000313" key="3">
    <source>
        <dbReference type="Proteomes" id="UP000240653"/>
    </source>
</evidence>
<evidence type="ECO:0000313" key="2">
    <source>
        <dbReference type="EMBL" id="PSJ53200.1"/>
    </source>
</evidence>
<sequence length="267" mass="29815">MNIAQKITRPSMEGFERVEYDVAGTKTVVYSIGSGDPVVFLHGGATFPGFEFARVWARDRKVIIPHHPGFGESGDDDRINSVHDYVLHYLDLFDQLKLDRFDLAGHSFGAWIAAEFAVEHSHRLRRLVLAGPTGLVINEHPTPDFFKIRAADLPEYLTADPEVARGLFPDGHDVDFLVLGYRETTSLSKVCWDKPQGNPTLGRWLHRIELPTLLVWGERDRLCPIEGASAWTRGLPDARLEVVPGTGHLVFEESPAAIDTAHRFLAA</sequence>
<dbReference type="PRINTS" id="PR00111">
    <property type="entry name" value="ABHYDROLASE"/>
</dbReference>